<sequence length="210" mass="24350">MSIYGAVHNELGFEVSEASFSGSVFGKVFVISDYLTEVELGRIADMVPPEAEYADTYPNRMLWQNFEYSSAFTKTQLLWDNWETVCKWTSDDDVMHVSGHERFIFRESEIDKPYMTSIRERLQVSPAHMREYEPHTDYGAKALTILVPIAPGVSEPTRFHGYEGRRTVRSVPWAINQAYMFRPTLDHSYHSYIGGENDRYVMNINFMFPS</sequence>
<reference evidence="1" key="1">
    <citation type="submission" date="2018-05" db="EMBL/GenBank/DDBJ databases">
        <authorList>
            <person name="Lanie J.A."/>
            <person name="Ng W.-L."/>
            <person name="Kazmierczak K.M."/>
            <person name="Andrzejewski T.M."/>
            <person name="Davidsen T.M."/>
            <person name="Wayne K.J."/>
            <person name="Tettelin H."/>
            <person name="Glass J.I."/>
            <person name="Rusch D."/>
            <person name="Podicherti R."/>
            <person name="Tsui H.-C.T."/>
            <person name="Winkler M.E."/>
        </authorList>
    </citation>
    <scope>NUCLEOTIDE SEQUENCE</scope>
</reference>
<name>A0A382C565_9ZZZZ</name>
<gene>
    <name evidence="1" type="ORF">METZ01_LOCUS173863</name>
</gene>
<organism evidence="1">
    <name type="scientific">marine metagenome</name>
    <dbReference type="NCBI Taxonomy" id="408172"/>
    <lineage>
        <taxon>unclassified sequences</taxon>
        <taxon>metagenomes</taxon>
        <taxon>ecological metagenomes</taxon>
    </lineage>
</organism>
<evidence type="ECO:0000313" key="1">
    <source>
        <dbReference type="EMBL" id="SVB21009.1"/>
    </source>
</evidence>
<dbReference type="AlphaFoldDB" id="A0A382C565"/>
<accession>A0A382C565</accession>
<proteinExistence type="predicted"/>
<protein>
    <recommendedName>
        <fullName evidence="2">Prolyl 4-hydroxylase alpha subunit Fe(2+) 2OG dioxygenase domain-containing protein</fullName>
    </recommendedName>
</protein>
<evidence type="ECO:0008006" key="2">
    <source>
        <dbReference type="Google" id="ProtNLM"/>
    </source>
</evidence>
<dbReference type="EMBL" id="UINC01032786">
    <property type="protein sequence ID" value="SVB21009.1"/>
    <property type="molecule type" value="Genomic_DNA"/>
</dbReference>